<dbReference type="AlphaFoldDB" id="A0A9Q1CJJ9"/>
<evidence type="ECO:0000313" key="2">
    <source>
        <dbReference type="Proteomes" id="UP001152320"/>
    </source>
</evidence>
<evidence type="ECO:0000313" key="1">
    <source>
        <dbReference type="EMBL" id="KAJ8046090.1"/>
    </source>
</evidence>
<dbReference type="EMBL" id="JAIZAY010000003">
    <property type="protein sequence ID" value="KAJ8046090.1"/>
    <property type="molecule type" value="Genomic_DNA"/>
</dbReference>
<keyword evidence="2" id="KW-1185">Reference proteome</keyword>
<dbReference type="Proteomes" id="UP001152320">
    <property type="component" value="Chromosome 3"/>
</dbReference>
<proteinExistence type="predicted"/>
<name>A0A9Q1CJJ9_HOLLE</name>
<gene>
    <name evidence="1" type="ORF">HOLleu_09265</name>
</gene>
<accession>A0A9Q1CJJ9</accession>
<dbReference type="OrthoDB" id="7692288at2759"/>
<reference evidence="1" key="1">
    <citation type="submission" date="2021-10" db="EMBL/GenBank/DDBJ databases">
        <title>Tropical sea cucumber genome reveals ecological adaptation and Cuvierian tubules defense mechanism.</title>
        <authorList>
            <person name="Chen T."/>
        </authorList>
    </citation>
    <scope>NUCLEOTIDE SEQUENCE</scope>
    <source>
        <strain evidence="1">Nanhai2018</strain>
        <tissue evidence="1">Muscle</tissue>
    </source>
</reference>
<comment type="caution">
    <text evidence="1">The sequence shown here is derived from an EMBL/GenBank/DDBJ whole genome shotgun (WGS) entry which is preliminary data.</text>
</comment>
<organism evidence="1 2">
    <name type="scientific">Holothuria leucospilota</name>
    <name type="common">Black long sea cucumber</name>
    <name type="synonym">Mertensiothuria leucospilota</name>
    <dbReference type="NCBI Taxonomy" id="206669"/>
    <lineage>
        <taxon>Eukaryota</taxon>
        <taxon>Metazoa</taxon>
        <taxon>Echinodermata</taxon>
        <taxon>Eleutherozoa</taxon>
        <taxon>Echinozoa</taxon>
        <taxon>Holothuroidea</taxon>
        <taxon>Aspidochirotacea</taxon>
        <taxon>Aspidochirotida</taxon>
        <taxon>Holothuriidae</taxon>
        <taxon>Holothuria</taxon>
    </lineage>
</organism>
<sequence>MKPKLKHPFPCVIAGPTGCGKTQFVKNMNSRYHLKECLRGLFTVMEYQRAFMEMSAALPPPPQIRFVEGLPANMDLDPAYKTLII</sequence>
<protein>
    <submittedName>
        <fullName evidence="1">Uncharacterized protein</fullName>
    </submittedName>
</protein>